<dbReference type="InterPro" id="IPR000014">
    <property type="entry name" value="PAS"/>
</dbReference>
<accession>A0A4R6RLD7</accession>
<dbReference type="SUPFAM" id="SSF55785">
    <property type="entry name" value="PYP-like sensor domain (PAS domain)"/>
    <property type="match status" value="2"/>
</dbReference>
<comment type="caution">
    <text evidence="14">The sequence shown here is derived from an EMBL/GenBank/DDBJ whole genome shotgun (WGS) entry which is preliminary data.</text>
</comment>
<dbReference type="EC" id="2.7.13.3" evidence="2"/>
<evidence type="ECO:0000256" key="8">
    <source>
        <dbReference type="ARBA" id="ARBA00022737"/>
    </source>
</evidence>
<dbReference type="PROSITE" id="PS50113">
    <property type="entry name" value="PAC"/>
    <property type="match status" value="1"/>
</dbReference>
<evidence type="ECO:0000256" key="2">
    <source>
        <dbReference type="ARBA" id="ARBA00012438"/>
    </source>
</evidence>
<keyword evidence="8" id="KW-0677">Repeat</keyword>
<evidence type="ECO:0000256" key="1">
    <source>
        <dbReference type="ARBA" id="ARBA00000085"/>
    </source>
</evidence>
<reference evidence="14 15" key="1">
    <citation type="submission" date="2019-03" db="EMBL/GenBank/DDBJ databases">
        <title>Genomic Encyclopedia of Type Strains, Phase IV (KMG-IV): sequencing the most valuable type-strain genomes for metagenomic binning, comparative biology and taxonomic classification.</title>
        <authorList>
            <person name="Goeker M."/>
        </authorList>
    </citation>
    <scope>NUCLEOTIDE SEQUENCE [LARGE SCALE GENOMIC DNA]</scope>
    <source>
        <strain evidence="14 15">DSM 102969</strain>
    </source>
</reference>
<dbReference type="OrthoDB" id="9813940at2"/>
<dbReference type="Pfam" id="PF07536">
    <property type="entry name" value="HWE_HK"/>
    <property type="match status" value="1"/>
</dbReference>
<dbReference type="InterPro" id="IPR036890">
    <property type="entry name" value="HATPase_C_sf"/>
</dbReference>
<dbReference type="InterPro" id="IPR035965">
    <property type="entry name" value="PAS-like_dom_sf"/>
</dbReference>
<evidence type="ECO:0000259" key="13">
    <source>
        <dbReference type="PROSITE" id="PS50113"/>
    </source>
</evidence>
<organism evidence="14 15">
    <name type="scientific">Oharaeibacter diazotrophicus</name>
    <dbReference type="NCBI Taxonomy" id="1920512"/>
    <lineage>
        <taxon>Bacteria</taxon>
        <taxon>Pseudomonadati</taxon>
        <taxon>Pseudomonadota</taxon>
        <taxon>Alphaproteobacteria</taxon>
        <taxon>Hyphomicrobiales</taxon>
        <taxon>Pleomorphomonadaceae</taxon>
        <taxon>Oharaeibacter</taxon>
    </lineage>
</organism>
<name>A0A4R6RLD7_9HYPH</name>
<comment type="catalytic activity">
    <reaction evidence="1">
        <text>ATP + protein L-histidine = ADP + protein N-phospho-L-histidine.</text>
        <dbReference type="EC" id="2.7.13.3"/>
    </reaction>
</comment>
<keyword evidence="4" id="KW-0597">Phosphoprotein</keyword>
<dbReference type="InterPro" id="IPR000700">
    <property type="entry name" value="PAS-assoc_C"/>
</dbReference>
<keyword evidence="7" id="KW-0808">Transferase</keyword>
<dbReference type="SMART" id="SM00091">
    <property type="entry name" value="PAS"/>
    <property type="match status" value="1"/>
</dbReference>
<evidence type="ECO:0000313" key="15">
    <source>
        <dbReference type="Proteomes" id="UP000294547"/>
    </source>
</evidence>
<dbReference type="EMBL" id="SNXY01000006">
    <property type="protein sequence ID" value="TDP87334.1"/>
    <property type="molecule type" value="Genomic_DNA"/>
</dbReference>
<dbReference type="GO" id="GO:0004673">
    <property type="term" value="F:protein histidine kinase activity"/>
    <property type="evidence" value="ECO:0007669"/>
    <property type="project" value="UniProtKB-EC"/>
</dbReference>
<protein>
    <recommendedName>
        <fullName evidence="3">Blue-light-activated histidine kinase</fullName>
        <ecNumber evidence="2">2.7.13.3</ecNumber>
    </recommendedName>
</protein>
<dbReference type="SMART" id="SM00911">
    <property type="entry name" value="HWE_HK"/>
    <property type="match status" value="1"/>
</dbReference>
<keyword evidence="6" id="KW-0288">FMN</keyword>
<evidence type="ECO:0000256" key="3">
    <source>
        <dbReference type="ARBA" id="ARBA00021740"/>
    </source>
</evidence>
<evidence type="ECO:0000313" key="14">
    <source>
        <dbReference type="EMBL" id="TDP87334.1"/>
    </source>
</evidence>
<sequence length="496" mass="53924">MNVPIKCPPDAPPGGPDTLALFRTFDWASTALGDRADWPRSLVTAADIVLRSPLPMVLLWGADGVMIYNDGYARICGERHPRIFGSKVLDAWPEASGWNEEVMRVVMGGGTLSVADQEFTLLRNGEPEKVWLTVDYGPVVDETGSPGGVLAVCVETTARVLAERRAAEEHERLKLMFSQAPSFMAILSGPEHRFEIVNASYLRLVGHRRDLIGKTVREALPDVEGQGYFELLDEVFRTGRAFTGRNLAVDLRREAGAPPEKRYVDMIYQPLQDEHGRTSAIFVEGFDVTDRTLAEEKQTLILREMSHRVKNLFAIVLGMISSTARRAKTPADMAAALQGRLRALAAAHDLVRPGFETDGTNGSRASLDRLIRAVVGPHLDEPGRLAADGPEILLGEQAATALALLLHETATNAVKYGALSVPGGRVDVAWTTVSGALELTWTESGGPEPRAPSKLGFGSLLVERSVTGQLRGSLTRTWRPEGLLKQVTIPTDALAN</sequence>
<evidence type="ECO:0000256" key="11">
    <source>
        <dbReference type="ARBA" id="ARBA00022840"/>
    </source>
</evidence>
<evidence type="ECO:0000256" key="5">
    <source>
        <dbReference type="ARBA" id="ARBA00022630"/>
    </source>
</evidence>
<dbReference type="PANTHER" id="PTHR41523:SF8">
    <property type="entry name" value="ETHYLENE RESPONSE SENSOR PROTEIN"/>
    <property type="match status" value="1"/>
</dbReference>
<keyword evidence="12" id="KW-0843">Virulence</keyword>
<evidence type="ECO:0000256" key="6">
    <source>
        <dbReference type="ARBA" id="ARBA00022643"/>
    </source>
</evidence>
<dbReference type="Pfam" id="PF08448">
    <property type="entry name" value="PAS_4"/>
    <property type="match status" value="2"/>
</dbReference>
<evidence type="ECO:0000256" key="4">
    <source>
        <dbReference type="ARBA" id="ARBA00022553"/>
    </source>
</evidence>
<evidence type="ECO:0000256" key="9">
    <source>
        <dbReference type="ARBA" id="ARBA00022741"/>
    </source>
</evidence>
<dbReference type="InterPro" id="IPR013656">
    <property type="entry name" value="PAS_4"/>
</dbReference>
<evidence type="ECO:0000256" key="7">
    <source>
        <dbReference type="ARBA" id="ARBA00022679"/>
    </source>
</evidence>
<dbReference type="AlphaFoldDB" id="A0A4R6RLD7"/>
<keyword evidence="9" id="KW-0547">Nucleotide-binding</keyword>
<dbReference type="Gene3D" id="3.30.565.10">
    <property type="entry name" value="Histidine kinase-like ATPase, C-terminal domain"/>
    <property type="match status" value="1"/>
</dbReference>
<gene>
    <name evidence="14" type="ORF">EDD54_1227</name>
</gene>
<keyword evidence="10 14" id="KW-0418">Kinase</keyword>
<keyword evidence="5" id="KW-0285">Flavoprotein</keyword>
<evidence type="ECO:0000256" key="12">
    <source>
        <dbReference type="ARBA" id="ARBA00023026"/>
    </source>
</evidence>
<dbReference type="InterPro" id="IPR011102">
    <property type="entry name" value="Sig_transdc_His_kinase_HWE"/>
</dbReference>
<dbReference type="Gene3D" id="3.30.450.20">
    <property type="entry name" value="PAS domain"/>
    <property type="match status" value="2"/>
</dbReference>
<dbReference type="RefSeq" id="WP_126535609.1">
    <property type="nucleotide sequence ID" value="NZ_BSPM01000008.1"/>
</dbReference>
<dbReference type="PANTHER" id="PTHR41523">
    <property type="entry name" value="TWO-COMPONENT SYSTEM SENSOR PROTEIN"/>
    <property type="match status" value="1"/>
</dbReference>
<keyword evidence="11" id="KW-0067">ATP-binding</keyword>
<dbReference type="GO" id="GO:0005524">
    <property type="term" value="F:ATP binding"/>
    <property type="evidence" value="ECO:0007669"/>
    <property type="project" value="UniProtKB-KW"/>
</dbReference>
<dbReference type="Proteomes" id="UP000294547">
    <property type="component" value="Unassembled WGS sequence"/>
</dbReference>
<feature type="domain" description="PAC" evidence="13">
    <location>
        <begin position="115"/>
        <end position="168"/>
    </location>
</feature>
<evidence type="ECO:0000256" key="10">
    <source>
        <dbReference type="ARBA" id="ARBA00022777"/>
    </source>
</evidence>
<keyword evidence="15" id="KW-1185">Reference proteome</keyword>
<proteinExistence type="predicted"/>